<gene>
    <name evidence="9" type="primary">lepB</name>
    <name evidence="9" type="ORF">JZO69_05825</name>
</gene>
<comment type="caution">
    <text evidence="9">The sequence shown here is derived from an EMBL/GenBank/DDBJ whole genome shotgun (WGS) entry which is preliminary data.</text>
</comment>
<dbReference type="InterPro" id="IPR000223">
    <property type="entry name" value="Pept_S26A_signal_pept_1"/>
</dbReference>
<dbReference type="Gene3D" id="2.10.109.10">
    <property type="entry name" value="Umud Fragment, subunit A"/>
    <property type="match status" value="1"/>
</dbReference>
<comment type="catalytic activity">
    <reaction evidence="1 7">
        <text>Cleavage of hydrophobic, N-terminal signal or leader sequences from secreted and periplasmic proteins.</text>
        <dbReference type="EC" id="3.4.21.89"/>
    </reaction>
</comment>
<evidence type="ECO:0000313" key="9">
    <source>
        <dbReference type="EMBL" id="MBO0439869.1"/>
    </source>
</evidence>
<keyword evidence="6 7" id="KW-0378">Hydrolase</keyword>
<evidence type="ECO:0000256" key="3">
    <source>
        <dbReference type="ARBA" id="ARBA00009370"/>
    </source>
</evidence>
<protein>
    <recommendedName>
        <fullName evidence="4 7">Signal peptidase I</fullName>
        <ecNumber evidence="4 7">3.4.21.89</ecNumber>
    </recommendedName>
</protein>
<dbReference type="CDD" id="cd06530">
    <property type="entry name" value="S26_SPase_I"/>
    <property type="match status" value="1"/>
</dbReference>
<keyword evidence="7" id="KW-1133">Transmembrane helix</keyword>
<dbReference type="InterPro" id="IPR019758">
    <property type="entry name" value="Pept_S26A_signal_pept_1_CS"/>
</dbReference>
<sequence length="233" mass="26924">MNKEYSLGKRNLKYKQAVKKVKRNRNGLVHKPNRKRSEREAEKQLKKVKRLFKIVSNGFFFLFAVFCLLFLIKMKAHMVEGQSMNPTLNHHDYILVSKKKKPERYDIITFAPQGKPKESYVKRVIGLPGDTIWTDRGFLFINHQISDETTIPYNGNQIGAVDLPDGTVKINLAKEAYDEMRSLQIIPEGNYFVLGDNRNHSNDSRQFGLVSSDQIEGVMVLRYFPLNQFGAVK</sequence>
<dbReference type="PANTHER" id="PTHR43390">
    <property type="entry name" value="SIGNAL PEPTIDASE I"/>
    <property type="match status" value="1"/>
</dbReference>
<organism evidence="9 10">
    <name type="scientific">Candidatus Enterococcus ikei</name>
    <dbReference type="NCBI Taxonomy" id="2815326"/>
    <lineage>
        <taxon>Bacteria</taxon>
        <taxon>Bacillati</taxon>
        <taxon>Bacillota</taxon>
        <taxon>Bacilli</taxon>
        <taxon>Lactobacillales</taxon>
        <taxon>Enterococcaceae</taxon>
        <taxon>Enterococcus</taxon>
    </lineage>
</organism>
<dbReference type="RefSeq" id="WP_207111949.1">
    <property type="nucleotide sequence ID" value="NZ_JAFLWD010000011.1"/>
</dbReference>
<reference evidence="9 10" key="1">
    <citation type="submission" date="2021-03" db="EMBL/GenBank/DDBJ databases">
        <title>Enterococcal diversity collection.</title>
        <authorList>
            <person name="Gilmore M.S."/>
            <person name="Schwartzman J."/>
            <person name="Van Tyne D."/>
            <person name="Martin M."/>
            <person name="Earl A.M."/>
            <person name="Manson A.L."/>
            <person name="Straub T."/>
            <person name="Salamzade R."/>
            <person name="Saavedra J."/>
            <person name="Lebreton F."/>
            <person name="Prichula J."/>
            <person name="Schaufler K."/>
            <person name="Gaca A."/>
            <person name="Sgardioli B."/>
            <person name="Wagenaar J."/>
            <person name="Strong T."/>
        </authorList>
    </citation>
    <scope>NUCLEOTIDE SEQUENCE [LARGE SCALE GENOMIC DNA]</scope>
    <source>
        <strain evidence="9 10">DIV0869a</strain>
    </source>
</reference>
<dbReference type="Proteomes" id="UP000664632">
    <property type="component" value="Unassembled WGS sequence"/>
</dbReference>
<evidence type="ECO:0000256" key="7">
    <source>
        <dbReference type="RuleBase" id="RU362042"/>
    </source>
</evidence>
<evidence type="ECO:0000256" key="1">
    <source>
        <dbReference type="ARBA" id="ARBA00000677"/>
    </source>
</evidence>
<evidence type="ECO:0000313" key="10">
    <source>
        <dbReference type="Proteomes" id="UP000664632"/>
    </source>
</evidence>
<dbReference type="NCBIfam" id="TIGR02227">
    <property type="entry name" value="sigpep_I_bact"/>
    <property type="match status" value="1"/>
</dbReference>
<evidence type="ECO:0000259" key="8">
    <source>
        <dbReference type="Pfam" id="PF10502"/>
    </source>
</evidence>
<keyword evidence="7" id="KW-0812">Transmembrane</keyword>
<feature type="transmembrane region" description="Helical" evidence="7">
    <location>
        <begin position="51"/>
        <end position="72"/>
    </location>
</feature>
<dbReference type="EMBL" id="JAFLWD010000011">
    <property type="protein sequence ID" value="MBO0439869.1"/>
    <property type="molecule type" value="Genomic_DNA"/>
</dbReference>
<comment type="subcellular location">
    <subcellularLocation>
        <location evidence="2">Cell membrane</location>
        <topology evidence="2">Single-pass type II membrane protein</topology>
    </subcellularLocation>
    <subcellularLocation>
        <location evidence="7">Membrane</location>
        <topology evidence="7">Single-pass type II membrane protein</topology>
    </subcellularLocation>
</comment>
<dbReference type="Pfam" id="PF10502">
    <property type="entry name" value="Peptidase_S26"/>
    <property type="match status" value="1"/>
</dbReference>
<evidence type="ECO:0000256" key="2">
    <source>
        <dbReference type="ARBA" id="ARBA00004401"/>
    </source>
</evidence>
<evidence type="ECO:0000256" key="5">
    <source>
        <dbReference type="ARBA" id="ARBA00022670"/>
    </source>
</evidence>
<keyword evidence="10" id="KW-1185">Reference proteome</keyword>
<evidence type="ECO:0000256" key="4">
    <source>
        <dbReference type="ARBA" id="ARBA00013208"/>
    </source>
</evidence>
<dbReference type="PANTHER" id="PTHR43390:SF1">
    <property type="entry name" value="CHLOROPLAST PROCESSING PEPTIDASE"/>
    <property type="match status" value="1"/>
</dbReference>
<feature type="domain" description="Peptidase S26" evidence="8">
    <location>
        <begin position="59"/>
        <end position="224"/>
    </location>
</feature>
<comment type="similarity">
    <text evidence="3 7">Belongs to the peptidase S26 family.</text>
</comment>
<name>A0ABS3GZH1_9ENTE</name>
<dbReference type="InterPro" id="IPR019756">
    <property type="entry name" value="Pept_S26A_signal_pept_1_Ser-AS"/>
</dbReference>
<dbReference type="GO" id="GO:0009003">
    <property type="term" value="F:signal peptidase activity"/>
    <property type="evidence" value="ECO:0007669"/>
    <property type="project" value="UniProtKB-EC"/>
</dbReference>
<dbReference type="EC" id="3.4.21.89" evidence="4 7"/>
<dbReference type="PRINTS" id="PR00727">
    <property type="entry name" value="LEADERPTASE"/>
</dbReference>
<proteinExistence type="inferred from homology"/>
<dbReference type="InterPro" id="IPR019533">
    <property type="entry name" value="Peptidase_S26"/>
</dbReference>
<keyword evidence="7" id="KW-0472">Membrane</keyword>
<keyword evidence="5 7" id="KW-0645">Protease</keyword>
<dbReference type="InterPro" id="IPR036286">
    <property type="entry name" value="LexA/Signal_pep-like_sf"/>
</dbReference>
<dbReference type="SUPFAM" id="SSF51306">
    <property type="entry name" value="LexA/Signal peptidase"/>
    <property type="match status" value="1"/>
</dbReference>
<dbReference type="PROSITE" id="PS00501">
    <property type="entry name" value="SPASE_I_1"/>
    <property type="match status" value="1"/>
</dbReference>
<accession>A0ABS3GZH1</accession>
<evidence type="ECO:0000256" key="6">
    <source>
        <dbReference type="ARBA" id="ARBA00022801"/>
    </source>
</evidence>
<dbReference type="PROSITE" id="PS00761">
    <property type="entry name" value="SPASE_I_3"/>
    <property type="match status" value="1"/>
</dbReference>